<dbReference type="Pfam" id="PF14310">
    <property type="entry name" value="Fn3-like"/>
    <property type="match status" value="1"/>
</dbReference>
<comment type="similarity">
    <text evidence="1 4">Belongs to the glycosyl hydrolase 3 family.</text>
</comment>
<dbReference type="PROSITE" id="PS00775">
    <property type="entry name" value="GLYCOSYL_HYDROL_F3"/>
    <property type="match status" value="1"/>
</dbReference>
<reference evidence="7" key="1">
    <citation type="journal article" date="2019" name="Int. J. Syst. Evol. Microbiol.">
        <title>The Global Catalogue of Microorganisms (GCM) 10K type strain sequencing project: providing services to taxonomists for standard genome sequencing and annotation.</title>
        <authorList>
            <consortium name="The Broad Institute Genomics Platform"/>
            <consortium name="The Broad Institute Genome Sequencing Center for Infectious Disease"/>
            <person name="Wu L."/>
            <person name="Ma J."/>
        </authorList>
    </citation>
    <scope>NUCLEOTIDE SEQUENCE [LARGE SCALE GENOMIC DNA]</scope>
    <source>
        <strain evidence="7">CCM 8980</strain>
    </source>
</reference>
<organism evidence="6 7">
    <name type="scientific">Lacticaseibacillus mingshuiensis</name>
    <dbReference type="NCBI Taxonomy" id="2799574"/>
    <lineage>
        <taxon>Bacteria</taxon>
        <taxon>Bacillati</taxon>
        <taxon>Bacillota</taxon>
        <taxon>Bacilli</taxon>
        <taxon>Lactobacillales</taxon>
        <taxon>Lactobacillaceae</taxon>
        <taxon>Lacticaseibacillus</taxon>
    </lineage>
</organism>
<sequence length="812" mass="87724">MKKWTRLKYHPNTTLGPNGTRITSSTTHADLARRLAREGMVLLKNDDNALPLTDGVKLAVFGTNQFDYVKGGGGSADVVAPYAHGLNDGLAEKEAAGQLSVFAPLSDFYRESVQTQRAANIEVGRTTQPALDPALIEAAARFTDTAIITIGRFSGEGNDRQLKPGDGDYYLAPEEDAMVAAATVNFAHVIVVLNVGGVVDTNWFKDDPRIQAVLLAWQGGEEGGPAAADLLVGDTTPSGKLPDTFAGRDDAYPGAAHFTDSLDYVDYTEDIFVGYRYFETFAAARKQVNYPFGFGLSYTHFAISGVSVAPQAVTTVTTVSKAGGTDGQVEASDGFQVTATVLNTGDRAGKETLQLYLSAPQGQLGKPAKELVAFQKTRLLQPGEAQTVFLRFNLDDHASFDDLGKIAKSAFVLERGDYALSLGTSVADVETLDWHHREPADRIVRQAASLVTPHQLAKRLLADGSYEALPTDDVQKTAVNDGSARVPLDATLPLTQVRRLTPQPVDRPEDWNDPSVAGLNLLDVAEGRGSLADLVGEMTNGELATLVSGIHVQQSVSNTGGFGGLPQHGIPEVMTADGPGGIRVERNIGQSATAWPCETLLASTFEPALLQEFGAAMASEMKENNLEVWLAPALNIHRDPRCGRNFEYFSEDPLLNGLCGAAEITGIQNQHIGATIKHFACNNKEENRGESDSRVSERALREIYLRPFEIAVHLAQPWAVMTSYNMLNENFNAQNGEMLNDVLRGEWGFDGLVMTDWWNRAFHAKEIAAGNDLKMPDGEAGNLIEALASGDLTREQLETAARHVLELMLKLD</sequence>
<feature type="domain" description="Fibronectin type III-like" evidence="5">
    <location>
        <begin position="351"/>
        <end position="426"/>
    </location>
</feature>
<protein>
    <submittedName>
        <fullName evidence="6">Glycoside hydrolase family 3 C-terminal domain-containing protein</fullName>
    </submittedName>
</protein>
<evidence type="ECO:0000313" key="7">
    <source>
        <dbReference type="Proteomes" id="UP001597196"/>
    </source>
</evidence>
<dbReference type="InterPro" id="IPR002772">
    <property type="entry name" value="Glyco_hydro_3_C"/>
</dbReference>
<gene>
    <name evidence="6" type="ORF">ACFQ4P_02895</name>
</gene>
<dbReference type="Gene3D" id="3.40.50.1700">
    <property type="entry name" value="Glycoside hydrolase family 3 C-terminal domain"/>
    <property type="match status" value="1"/>
</dbReference>
<dbReference type="Pfam" id="PF00933">
    <property type="entry name" value="Glyco_hydro_3"/>
    <property type="match status" value="1"/>
</dbReference>
<dbReference type="InterPro" id="IPR013783">
    <property type="entry name" value="Ig-like_fold"/>
</dbReference>
<dbReference type="SMART" id="SM01217">
    <property type="entry name" value="Fn3_like"/>
    <property type="match status" value="1"/>
</dbReference>
<dbReference type="InterPro" id="IPR026891">
    <property type="entry name" value="Fn3-like"/>
</dbReference>
<evidence type="ECO:0000256" key="1">
    <source>
        <dbReference type="ARBA" id="ARBA00005336"/>
    </source>
</evidence>
<evidence type="ECO:0000256" key="2">
    <source>
        <dbReference type="ARBA" id="ARBA00022801"/>
    </source>
</evidence>
<dbReference type="InterPro" id="IPR017853">
    <property type="entry name" value="GH"/>
</dbReference>
<keyword evidence="4" id="KW-0326">Glycosidase</keyword>
<evidence type="ECO:0000313" key="6">
    <source>
        <dbReference type="EMBL" id="MFD1429198.1"/>
    </source>
</evidence>
<evidence type="ECO:0000256" key="3">
    <source>
        <dbReference type="ARBA" id="ARBA00023277"/>
    </source>
</evidence>
<dbReference type="EMBL" id="JBHTOC010000003">
    <property type="protein sequence ID" value="MFD1429198.1"/>
    <property type="molecule type" value="Genomic_DNA"/>
</dbReference>
<comment type="caution">
    <text evidence="6">The sequence shown here is derived from an EMBL/GenBank/DDBJ whole genome shotgun (WGS) entry which is preliminary data.</text>
</comment>
<dbReference type="PRINTS" id="PR00133">
    <property type="entry name" value="GLHYDRLASE3"/>
</dbReference>
<dbReference type="InterPro" id="IPR050288">
    <property type="entry name" value="Cellulose_deg_GH3"/>
</dbReference>
<proteinExistence type="inferred from homology"/>
<dbReference type="RefSeq" id="WP_203626142.1">
    <property type="nucleotide sequence ID" value="NZ_BOLQ01000002.1"/>
</dbReference>
<dbReference type="Gene3D" id="2.60.40.10">
    <property type="entry name" value="Immunoglobulins"/>
    <property type="match status" value="1"/>
</dbReference>
<dbReference type="Proteomes" id="UP001597196">
    <property type="component" value="Unassembled WGS sequence"/>
</dbReference>
<dbReference type="InterPro" id="IPR001764">
    <property type="entry name" value="Glyco_hydro_3_N"/>
</dbReference>
<dbReference type="Pfam" id="PF01915">
    <property type="entry name" value="Glyco_hydro_3_C"/>
    <property type="match status" value="1"/>
</dbReference>
<evidence type="ECO:0000256" key="4">
    <source>
        <dbReference type="RuleBase" id="RU361161"/>
    </source>
</evidence>
<dbReference type="PANTHER" id="PTHR42715:SF10">
    <property type="entry name" value="BETA-GLUCOSIDASE"/>
    <property type="match status" value="1"/>
</dbReference>
<dbReference type="GO" id="GO:0016787">
    <property type="term" value="F:hydrolase activity"/>
    <property type="evidence" value="ECO:0007669"/>
    <property type="project" value="UniProtKB-KW"/>
</dbReference>
<keyword evidence="7" id="KW-1185">Reference proteome</keyword>
<dbReference type="InterPro" id="IPR036881">
    <property type="entry name" value="Glyco_hydro_3_C_sf"/>
</dbReference>
<dbReference type="PANTHER" id="PTHR42715">
    <property type="entry name" value="BETA-GLUCOSIDASE"/>
    <property type="match status" value="1"/>
</dbReference>
<accession>A0ABW4CGV8</accession>
<keyword evidence="2 4" id="KW-0378">Hydrolase</keyword>
<keyword evidence="3" id="KW-0119">Carbohydrate metabolism</keyword>
<dbReference type="InterPro" id="IPR036962">
    <property type="entry name" value="Glyco_hydro_3_N_sf"/>
</dbReference>
<evidence type="ECO:0000259" key="5">
    <source>
        <dbReference type="SMART" id="SM01217"/>
    </source>
</evidence>
<name>A0ABW4CGV8_9LACO</name>
<dbReference type="SUPFAM" id="SSF51445">
    <property type="entry name" value="(Trans)glycosidases"/>
    <property type="match status" value="1"/>
</dbReference>
<dbReference type="InterPro" id="IPR019800">
    <property type="entry name" value="Glyco_hydro_3_AS"/>
</dbReference>
<dbReference type="Gene3D" id="3.20.20.300">
    <property type="entry name" value="Glycoside hydrolase, family 3, N-terminal domain"/>
    <property type="match status" value="1"/>
</dbReference>
<dbReference type="SUPFAM" id="SSF52279">
    <property type="entry name" value="Beta-D-glucan exohydrolase, C-terminal domain"/>
    <property type="match status" value="1"/>
</dbReference>